<dbReference type="SUPFAM" id="SSF56796">
    <property type="entry name" value="Dehydroquinate synthase-like"/>
    <property type="match status" value="1"/>
</dbReference>
<keyword evidence="3 10" id="KW-0560">Oxidoreductase</keyword>
<protein>
    <recommendedName>
        <fullName evidence="7">Glycerol dehydrogenase</fullName>
        <ecNumber evidence="6">1.1.1.6</ecNumber>
    </recommendedName>
</protein>
<dbReference type="InterPro" id="IPR001670">
    <property type="entry name" value="ADH_Fe/GldA"/>
</dbReference>
<evidence type="ECO:0000313" key="11">
    <source>
        <dbReference type="Proteomes" id="UP001597373"/>
    </source>
</evidence>
<evidence type="ECO:0000256" key="6">
    <source>
        <dbReference type="ARBA" id="ARBA00039147"/>
    </source>
</evidence>
<comment type="catalytic activity">
    <reaction evidence="8">
        <text>glycerol + NAD(+) = dihydroxyacetone + NADH + H(+)</text>
        <dbReference type="Rhea" id="RHEA:13769"/>
        <dbReference type="ChEBI" id="CHEBI:15378"/>
        <dbReference type="ChEBI" id="CHEBI:16016"/>
        <dbReference type="ChEBI" id="CHEBI:17754"/>
        <dbReference type="ChEBI" id="CHEBI:57540"/>
        <dbReference type="ChEBI" id="CHEBI:57945"/>
        <dbReference type="EC" id="1.1.1.6"/>
    </reaction>
</comment>
<dbReference type="NCBIfam" id="NF006941">
    <property type="entry name" value="PRK09423.1"/>
    <property type="match status" value="1"/>
</dbReference>
<dbReference type="GO" id="GO:0008888">
    <property type="term" value="F:glycerol dehydrogenase (NAD+) activity"/>
    <property type="evidence" value="ECO:0007669"/>
    <property type="project" value="UniProtKB-EC"/>
</dbReference>
<proteinExistence type="inferred from homology"/>
<dbReference type="CDD" id="cd08170">
    <property type="entry name" value="GlyDH"/>
    <property type="match status" value="1"/>
</dbReference>
<feature type="domain" description="Alcohol dehydrogenase iron-type/glycerol dehydrogenase GldA" evidence="9">
    <location>
        <begin position="8"/>
        <end position="149"/>
    </location>
</feature>
<keyword evidence="11" id="KW-1185">Reference proteome</keyword>
<dbReference type="PANTHER" id="PTHR43616:SF5">
    <property type="entry name" value="GLYCEROL DEHYDROGENASE 1"/>
    <property type="match status" value="1"/>
</dbReference>
<evidence type="ECO:0000256" key="3">
    <source>
        <dbReference type="ARBA" id="ARBA00023002"/>
    </source>
</evidence>
<comment type="caution">
    <text evidence="10">The sequence shown here is derived from an EMBL/GenBank/DDBJ whole genome shotgun (WGS) entry which is preliminary data.</text>
</comment>
<comment type="pathway">
    <text evidence="5">Polyol metabolism; glycerol fermentation; glycerone phosphate from glycerol (oxidative route): step 1/2.</text>
</comment>
<evidence type="ECO:0000256" key="8">
    <source>
        <dbReference type="ARBA" id="ARBA00049006"/>
    </source>
</evidence>
<organism evidence="10 11">
    <name type="scientific">Chelativorans composti</name>
    <dbReference type="NCBI Taxonomy" id="768533"/>
    <lineage>
        <taxon>Bacteria</taxon>
        <taxon>Pseudomonadati</taxon>
        <taxon>Pseudomonadota</taxon>
        <taxon>Alphaproteobacteria</taxon>
        <taxon>Hyphomicrobiales</taxon>
        <taxon>Phyllobacteriaceae</taxon>
        <taxon>Chelativorans</taxon>
    </lineage>
</organism>
<name>A0ABW5DHX5_9HYPH</name>
<keyword evidence="2" id="KW-0479">Metal-binding</keyword>
<accession>A0ABW5DHX5</accession>
<dbReference type="InterPro" id="IPR016205">
    <property type="entry name" value="Glycerol_DH"/>
</dbReference>
<dbReference type="Proteomes" id="UP001597373">
    <property type="component" value="Unassembled WGS sequence"/>
</dbReference>
<evidence type="ECO:0000256" key="2">
    <source>
        <dbReference type="ARBA" id="ARBA00022723"/>
    </source>
</evidence>
<sequence length="365" mass="38043">MIRSATFPGRYVQGPGALARLGQEGARLGSHVIVLADANLPADVVNAIGRDGVEVTVRHVPPSCTPAAVEAARAAAVESGADVVAGMGGGKVIDLARAAADDLNLPFICLPTIAASDAPCSALSVIYDEDGHVLHDRFVRFNPRAVIVDSAVIARAPARLFAAGMGDALATFYEADACFRAGAKNFSSGRQTRLAMAVAATCRDTILELGATALEACRKGEPNEAFEAVLEANILLSGIGFESGGVAAAHAIHHGLAELPETHHFLHGEKVAFGVLVELALNGASDEELKQMADFNRTVGLPTCLADLGVTDMEAALPAVITRATRPGEIIYNEPVPITAAFVETAIRRADAVGRKVREDLSTQR</sequence>
<dbReference type="RefSeq" id="WP_345099916.1">
    <property type="nucleotide sequence ID" value="NZ_BAABGS010000072.1"/>
</dbReference>
<comment type="similarity">
    <text evidence="1">Belongs to the iron-containing alcohol dehydrogenase family.</text>
</comment>
<gene>
    <name evidence="10" type="ORF">ACFSMZ_13230</name>
</gene>
<dbReference type="PANTHER" id="PTHR43616">
    <property type="entry name" value="GLYCEROL DEHYDROGENASE"/>
    <property type="match status" value="1"/>
</dbReference>
<evidence type="ECO:0000259" key="9">
    <source>
        <dbReference type="Pfam" id="PF00465"/>
    </source>
</evidence>
<evidence type="ECO:0000313" key="10">
    <source>
        <dbReference type="EMBL" id="MFD2260717.1"/>
    </source>
</evidence>
<dbReference type="InterPro" id="IPR018211">
    <property type="entry name" value="ADH_Fe_CS"/>
</dbReference>
<evidence type="ECO:0000256" key="7">
    <source>
        <dbReference type="ARBA" id="ARBA00040132"/>
    </source>
</evidence>
<keyword evidence="4" id="KW-0520">NAD</keyword>
<dbReference type="EMBL" id="JBHUIR010000051">
    <property type="protein sequence ID" value="MFD2260717.1"/>
    <property type="molecule type" value="Genomic_DNA"/>
</dbReference>
<evidence type="ECO:0000256" key="4">
    <source>
        <dbReference type="ARBA" id="ARBA00023027"/>
    </source>
</evidence>
<dbReference type="Gene3D" id="3.40.50.1970">
    <property type="match status" value="1"/>
</dbReference>
<dbReference type="PIRSF" id="PIRSF000112">
    <property type="entry name" value="Glycerol_dehydrogenase"/>
    <property type="match status" value="1"/>
</dbReference>
<dbReference type="PROSITE" id="PS00060">
    <property type="entry name" value="ADH_IRON_2"/>
    <property type="match status" value="1"/>
</dbReference>
<evidence type="ECO:0000256" key="1">
    <source>
        <dbReference type="ARBA" id="ARBA00007358"/>
    </source>
</evidence>
<dbReference type="PROSITE" id="PS00913">
    <property type="entry name" value="ADH_IRON_1"/>
    <property type="match status" value="1"/>
</dbReference>
<dbReference type="EC" id="1.1.1.6" evidence="6"/>
<dbReference type="Gene3D" id="1.20.1090.10">
    <property type="entry name" value="Dehydroquinate synthase-like - alpha domain"/>
    <property type="match status" value="1"/>
</dbReference>
<dbReference type="Pfam" id="PF00465">
    <property type="entry name" value="Fe-ADH"/>
    <property type="match status" value="1"/>
</dbReference>
<reference evidence="11" key="1">
    <citation type="journal article" date="2019" name="Int. J. Syst. Evol. Microbiol.">
        <title>The Global Catalogue of Microorganisms (GCM) 10K type strain sequencing project: providing services to taxonomists for standard genome sequencing and annotation.</title>
        <authorList>
            <consortium name="The Broad Institute Genomics Platform"/>
            <consortium name="The Broad Institute Genome Sequencing Center for Infectious Disease"/>
            <person name="Wu L."/>
            <person name="Ma J."/>
        </authorList>
    </citation>
    <scope>NUCLEOTIDE SEQUENCE [LARGE SCALE GENOMIC DNA]</scope>
    <source>
        <strain evidence="11">KCTC 23707</strain>
    </source>
</reference>
<evidence type="ECO:0000256" key="5">
    <source>
        <dbReference type="ARBA" id="ARBA00037918"/>
    </source>
</evidence>